<organism evidence="4 5">
    <name type="scientific">Vibrio quintilis</name>
    <dbReference type="NCBI Taxonomy" id="1117707"/>
    <lineage>
        <taxon>Bacteria</taxon>
        <taxon>Pseudomonadati</taxon>
        <taxon>Pseudomonadota</taxon>
        <taxon>Gammaproteobacteria</taxon>
        <taxon>Vibrionales</taxon>
        <taxon>Vibrionaceae</taxon>
        <taxon>Vibrio</taxon>
    </lineage>
</organism>
<dbReference type="Proteomes" id="UP000184600">
    <property type="component" value="Unassembled WGS sequence"/>
</dbReference>
<dbReference type="PROSITE" id="PS00211">
    <property type="entry name" value="ABC_TRANSPORTER_1"/>
    <property type="match status" value="1"/>
</dbReference>
<dbReference type="PANTHER" id="PTHR43514:SF4">
    <property type="entry name" value="ABC TRANSPORTER I FAMILY MEMBER 10"/>
    <property type="match status" value="1"/>
</dbReference>
<reference evidence="5" key="1">
    <citation type="submission" date="2016-12" db="EMBL/GenBank/DDBJ databases">
        <authorList>
            <person name="Rodrigo-Torres L."/>
            <person name="Arahal R.D."/>
            <person name="Lucena T."/>
        </authorList>
    </citation>
    <scope>NUCLEOTIDE SEQUENCE [LARGE SCALE GENOMIC DNA]</scope>
</reference>
<keyword evidence="1" id="KW-0547">Nucleotide-binding</keyword>
<evidence type="ECO:0000259" key="3">
    <source>
        <dbReference type="PROSITE" id="PS50893"/>
    </source>
</evidence>
<dbReference type="InterPro" id="IPR017871">
    <property type="entry name" value="ABC_transporter-like_CS"/>
</dbReference>
<keyword evidence="5" id="KW-1185">Reference proteome</keyword>
<dbReference type="OrthoDB" id="9802264at2"/>
<dbReference type="GO" id="GO:0005524">
    <property type="term" value="F:ATP binding"/>
    <property type="evidence" value="ECO:0007669"/>
    <property type="project" value="UniProtKB-KW"/>
</dbReference>
<dbReference type="Gene3D" id="3.40.50.300">
    <property type="entry name" value="P-loop containing nucleotide triphosphate hydrolases"/>
    <property type="match status" value="1"/>
</dbReference>
<dbReference type="Pfam" id="PF00005">
    <property type="entry name" value="ABC_tran"/>
    <property type="match status" value="1"/>
</dbReference>
<evidence type="ECO:0000313" key="4">
    <source>
        <dbReference type="EMBL" id="SHO57391.1"/>
    </source>
</evidence>
<evidence type="ECO:0000256" key="2">
    <source>
        <dbReference type="ARBA" id="ARBA00022840"/>
    </source>
</evidence>
<accession>A0A1M7YXM9</accession>
<dbReference type="EMBL" id="FRFG01000037">
    <property type="protein sequence ID" value="SHO57391.1"/>
    <property type="molecule type" value="Genomic_DNA"/>
</dbReference>
<dbReference type="InterPro" id="IPR050334">
    <property type="entry name" value="Molybdenum_import_ModC"/>
</dbReference>
<feature type="domain" description="ABC transporter" evidence="3">
    <location>
        <begin position="1"/>
        <end position="197"/>
    </location>
</feature>
<dbReference type="InterPro" id="IPR003439">
    <property type="entry name" value="ABC_transporter-like_ATP-bd"/>
</dbReference>
<evidence type="ECO:0000256" key="1">
    <source>
        <dbReference type="ARBA" id="ARBA00022741"/>
    </source>
</evidence>
<dbReference type="AlphaFoldDB" id="A0A1M7YXM9"/>
<dbReference type="GO" id="GO:0016887">
    <property type="term" value="F:ATP hydrolysis activity"/>
    <property type="evidence" value="ECO:0007669"/>
    <property type="project" value="InterPro"/>
</dbReference>
<dbReference type="PANTHER" id="PTHR43514">
    <property type="entry name" value="ABC TRANSPORTER I FAMILY MEMBER 10"/>
    <property type="match status" value="1"/>
</dbReference>
<keyword evidence="4" id="KW-0378">Hydrolase</keyword>
<dbReference type="EC" id="3.6.3.30" evidence="4"/>
<proteinExistence type="predicted"/>
<dbReference type="InterPro" id="IPR003593">
    <property type="entry name" value="AAA+_ATPase"/>
</dbReference>
<protein>
    <submittedName>
        <fullName evidence="4">Fe(3+) ions import ATP-binding protein FbpC 2</fullName>
        <ecNumber evidence="4">3.6.3.30</ecNumber>
    </submittedName>
</protein>
<gene>
    <name evidence="4" type="primary">fbpC2_2</name>
    <name evidence="4" type="ORF">VQ7734_03160</name>
</gene>
<dbReference type="InterPro" id="IPR027417">
    <property type="entry name" value="P-loop_NTPase"/>
</dbReference>
<sequence length="198" mass="22057">MNIDNTGITALYGHSGAGKTSIINMIAGLLAPDDGKIIVNDRVFFESVHQINLPPEQRRVGYIFQDKRLFHFLSVRKNLLFSGRTDEHAPLFDEIVGLLDIGDLLSRKPATLSGGEAQRVAIGRALLARPDLLLLDEPMSFLDNKCRQALSGFLLKIPQRFSVPVILVTHSVDEIEQLADRVYCIENGQISTDNTRLY</sequence>
<evidence type="ECO:0000313" key="5">
    <source>
        <dbReference type="Proteomes" id="UP000184600"/>
    </source>
</evidence>
<name>A0A1M7YXM9_9VIBR</name>
<dbReference type="SUPFAM" id="SSF52540">
    <property type="entry name" value="P-loop containing nucleoside triphosphate hydrolases"/>
    <property type="match status" value="1"/>
</dbReference>
<dbReference type="STRING" id="1117707.VQ7734_03160"/>
<keyword evidence="2 4" id="KW-0067">ATP-binding</keyword>
<dbReference type="RefSeq" id="WP_159440346.1">
    <property type="nucleotide sequence ID" value="NZ_AP024898.1"/>
</dbReference>
<dbReference type="PROSITE" id="PS50893">
    <property type="entry name" value="ABC_TRANSPORTER_2"/>
    <property type="match status" value="1"/>
</dbReference>
<dbReference type="SMART" id="SM00382">
    <property type="entry name" value="AAA"/>
    <property type="match status" value="1"/>
</dbReference>